<dbReference type="HOGENOM" id="CLU_2480404_0_0_9"/>
<proteinExistence type="predicted"/>
<accession>A0A090ZH31</accession>
<dbReference type="Proteomes" id="UP000029278">
    <property type="component" value="Unassembled WGS sequence"/>
</dbReference>
<sequence length="87" mass="10361">MIDQLWSYFINMIEEYKMSGKTETYFPDMPVKIELIKLQKGMIKFVVAENSFVFSERDFLSETLNNAALFFERMQSLIDDVDYTHDL</sequence>
<dbReference type="EMBL" id="JMQA01000018">
    <property type="protein sequence ID" value="KFN10609.1"/>
    <property type="molecule type" value="Genomic_DNA"/>
</dbReference>
<evidence type="ECO:0000313" key="2">
    <source>
        <dbReference type="Proteomes" id="UP000029278"/>
    </source>
</evidence>
<keyword evidence="2" id="KW-1185">Reference proteome</keyword>
<name>A0A090ZH31_PAEMA</name>
<comment type="caution">
    <text evidence="1">The sequence shown here is derived from an EMBL/GenBank/DDBJ whole genome shotgun (WGS) entry which is preliminary data.</text>
</comment>
<protein>
    <submittedName>
        <fullName evidence="1">Uncharacterized protein</fullName>
    </submittedName>
</protein>
<reference evidence="1 2" key="1">
    <citation type="submission" date="2014-04" db="EMBL/GenBank/DDBJ databases">
        <authorList>
            <person name="Bishop-Lilly K.A."/>
            <person name="Broomall S.M."/>
            <person name="Chain P.S."/>
            <person name="Chertkov O."/>
            <person name="Coyne S.R."/>
            <person name="Daligault H.E."/>
            <person name="Davenport K.W."/>
            <person name="Erkkila T."/>
            <person name="Frey K.G."/>
            <person name="Gibbons H.S."/>
            <person name="Gu W."/>
            <person name="Jaissle J."/>
            <person name="Johnson S.L."/>
            <person name="Koroleva G.I."/>
            <person name="Ladner J.T."/>
            <person name="Lo C.-C."/>
            <person name="Minogue T.D."/>
            <person name="Munk C."/>
            <person name="Palacios G.F."/>
            <person name="Redden C.L."/>
            <person name="Rosenzweig C.N."/>
            <person name="Scholz M.B."/>
            <person name="Teshima H."/>
            <person name="Xu Y."/>
        </authorList>
    </citation>
    <scope>NUCLEOTIDE SEQUENCE [LARGE SCALE GENOMIC DNA]</scope>
    <source>
        <strain evidence="1 2">8244</strain>
    </source>
</reference>
<dbReference type="AlphaFoldDB" id="A0A090ZH31"/>
<organism evidence="1 2">
    <name type="scientific">Paenibacillus macerans</name>
    <name type="common">Bacillus macerans</name>
    <dbReference type="NCBI Taxonomy" id="44252"/>
    <lineage>
        <taxon>Bacteria</taxon>
        <taxon>Bacillati</taxon>
        <taxon>Bacillota</taxon>
        <taxon>Bacilli</taxon>
        <taxon>Bacillales</taxon>
        <taxon>Paenibacillaceae</taxon>
        <taxon>Paenibacillus</taxon>
    </lineage>
</organism>
<gene>
    <name evidence="1" type="ORF">DJ90_845</name>
</gene>
<evidence type="ECO:0000313" key="1">
    <source>
        <dbReference type="EMBL" id="KFN10609.1"/>
    </source>
</evidence>